<comment type="similarity">
    <text evidence="1">Belongs to the multicopper oxidase family.</text>
</comment>
<reference evidence="8" key="1">
    <citation type="journal article" date="2014" name="Genome Announc.">
        <title>De novo whole-genome sequence and genome annotation of Lichtheimia ramosa.</title>
        <authorList>
            <person name="Linde J."/>
            <person name="Schwartze V."/>
            <person name="Binder U."/>
            <person name="Lass-Florl C."/>
            <person name="Voigt K."/>
            <person name="Horn F."/>
        </authorList>
    </citation>
    <scope>NUCLEOTIDE SEQUENCE</scope>
    <source>
        <strain evidence="8">JMRC FSU:6197</strain>
    </source>
</reference>
<dbReference type="PROSITE" id="PS00079">
    <property type="entry name" value="MULTICOPPER_OXIDASE1"/>
    <property type="match status" value="1"/>
</dbReference>
<keyword evidence="2" id="KW-0479">Metal-binding</keyword>
<dbReference type="PROSITE" id="PS00080">
    <property type="entry name" value="MULTICOPPER_OXIDASE2"/>
    <property type="match status" value="1"/>
</dbReference>
<dbReference type="GO" id="GO:0005507">
    <property type="term" value="F:copper ion binding"/>
    <property type="evidence" value="ECO:0007669"/>
    <property type="project" value="InterPro"/>
</dbReference>
<dbReference type="GO" id="GO:0006826">
    <property type="term" value="P:iron ion transport"/>
    <property type="evidence" value="ECO:0007669"/>
    <property type="project" value="TreeGrafter"/>
</dbReference>
<evidence type="ECO:0000313" key="8">
    <source>
        <dbReference type="EMBL" id="CDS11502.1"/>
    </source>
</evidence>
<dbReference type="Pfam" id="PF07731">
    <property type="entry name" value="Cu-oxidase_2"/>
    <property type="match status" value="1"/>
</dbReference>
<dbReference type="InterPro" id="IPR008972">
    <property type="entry name" value="Cupredoxin"/>
</dbReference>
<dbReference type="OrthoDB" id="2121828at2759"/>
<dbReference type="AlphaFoldDB" id="A0A077WXK0"/>
<dbReference type="GO" id="GO:0005886">
    <property type="term" value="C:plasma membrane"/>
    <property type="evidence" value="ECO:0007669"/>
    <property type="project" value="TreeGrafter"/>
</dbReference>
<sequence length="364" mass="42583">MLLFSSFHRLWITTTILLLFIHVIITVEAIERQYYIAAEEIEWDYAPKNYDLLHDLPLESSPARFYTVRNETRIGKVYHKAMYHQYHDNEFRRRVARDPAMGFIGPVIRGEAGDRLYITFFNRAKRRYSIHPYVSDLATTSPSHIVEPGEKYTYIWDVPVTINDTRVWCYMSRADPVHDVHDGLLGPVVIYPANTLQRPTPGSPERPFMLDREIFTVMTITDENMSHYIRQSAETANVPLARDPGFFESNRMYHINGFVFNNNPSLHMYYGDRVRWYILSLGLGDDDPHTAHWHGATLLQHGHRMDVVDLMPVSFEWLDMMPDNEGQWLFHCHVTQHFDAGMSAFYQVEKLEYNGAEGWDEDEG</sequence>
<feature type="domain" description="Plastocyanin-like" evidence="6">
    <location>
        <begin position="250"/>
        <end position="349"/>
    </location>
</feature>
<feature type="signal peptide" evidence="5">
    <location>
        <begin position="1"/>
        <end position="29"/>
    </location>
</feature>
<dbReference type="GO" id="GO:0016491">
    <property type="term" value="F:oxidoreductase activity"/>
    <property type="evidence" value="ECO:0007669"/>
    <property type="project" value="UniProtKB-KW"/>
</dbReference>
<feature type="domain" description="Plastocyanin-like" evidence="7">
    <location>
        <begin position="103"/>
        <end position="194"/>
    </location>
</feature>
<proteinExistence type="inferred from homology"/>
<organism evidence="8">
    <name type="scientific">Lichtheimia ramosa</name>
    <dbReference type="NCBI Taxonomy" id="688394"/>
    <lineage>
        <taxon>Eukaryota</taxon>
        <taxon>Fungi</taxon>
        <taxon>Fungi incertae sedis</taxon>
        <taxon>Mucoromycota</taxon>
        <taxon>Mucoromycotina</taxon>
        <taxon>Mucoromycetes</taxon>
        <taxon>Mucorales</taxon>
        <taxon>Lichtheimiaceae</taxon>
        <taxon>Lichtheimia</taxon>
    </lineage>
</organism>
<dbReference type="InterPro" id="IPR033138">
    <property type="entry name" value="Cu_oxidase_CS"/>
</dbReference>
<dbReference type="PANTHER" id="PTHR11709:SF504">
    <property type="entry name" value="PLASTOCYANIN-LIKE DOMAIN-CONTAINING PROTEIN"/>
    <property type="match status" value="1"/>
</dbReference>
<dbReference type="InterPro" id="IPR011706">
    <property type="entry name" value="Cu-oxidase_C"/>
</dbReference>
<evidence type="ECO:0000256" key="1">
    <source>
        <dbReference type="ARBA" id="ARBA00010609"/>
    </source>
</evidence>
<name>A0A077WXK0_9FUNG</name>
<evidence type="ECO:0000256" key="4">
    <source>
        <dbReference type="ARBA" id="ARBA00023008"/>
    </source>
</evidence>
<evidence type="ECO:0000259" key="7">
    <source>
        <dbReference type="Pfam" id="PF07732"/>
    </source>
</evidence>
<feature type="chain" id="PRO_5001726533" description="Plastocyanin-like domain-containing protein" evidence="5">
    <location>
        <begin position="30"/>
        <end position="364"/>
    </location>
</feature>
<keyword evidence="5" id="KW-0732">Signal</keyword>
<evidence type="ECO:0000259" key="6">
    <source>
        <dbReference type="Pfam" id="PF07731"/>
    </source>
</evidence>
<dbReference type="SUPFAM" id="SSF49503">
    <property type="entry name" value="Cupredoxins"/>
    <property type="match status" value="2"/>
</dbReference>
<dbReference type="EMBL" id="LK023346">
    <property type="protein sequence ID" value="CDS11502.1"/>
    <property type="molecule type" value="Genomic_DNA"/>
</dbReference>
<dbReference type="InterPro" id="IPR011707">
    <property type="entry name" value="Cu-oxidase-like_N"/>
</dbReference>
<evidence type="ECO:0000256" key="5">
    <source>
        <dbReference type="SAM" id="SignalP"/>
    </source>
</evidence>
<protein>
    <recommendedName>
        <fullName evidence="9">Plastocyanin-like domain-containing protein</fullName>
    </recommendedName>
</protein>
<dbReference type="InterPro" id="IPR045087">
    <property type="entry name" value="Cu-oxidase_fam"/>
</dbReference>
<keyword evidence="3" id="KW-0560">Oxidoreductase</keyword>
<dbReference type="Gene3D" id="2.60.40.420">
    <property type="entry name" value="Cupredoxins - blue copper proteins"/>
    <property type="match status" value="1"/>
</dbReference>
<evidence type="ECO:0008006" key="9">
    <source>
        <dbReference type="Google" id="ProtNLM"/>
    </source>
</evidence>
<dbReference type="Pfam" id="PF07732">
    <property type="entry name" value="Cu-oxidase_3"/>
    <property type="match status" value="1"/>
</dbReference>
<dbReference type="InterPro" id="IPR002355">
    <property type="entry name" value="Cu_oxidase_Cu_BS"/>
</dbReference>
<keyword evidence="4" id="KW-0186">Copper</keyword>
<dbReference type="PANTHER" id="PTHR11709">
    <property type="entry name" value="MULTI-COPPER OXIDASE"/>
    <property type="match status" value="1"/>
</dbReference>
<evidence type="ECO:0000256" key="3">
    <source>
        <dbReference type="ARBA" id="ARBA00023002"/>
    </source>
</evidence>
<gene>
    <name evidence="8" type="ORF">LRAMOSA03765</name>
</gene>
<accession>A0A077WXK0</accession>
<evidence type="ECO:0000256" key="2">
    <source>
        <dbReference type="ARBA" id="ARBA00022723"/>
    </source>
</evidence>